<dbReference type="Gene3D" id="3.30.70.100">
    <property type="match status" value="1"/>
</dbReference>
<evidence type="ECO:0000313" key="7">
    <source>
        <dbReference type="EMBL" id="NBJ23129.1"/>
    </source>
</evidence>
<dbReference type="InterPro" id="IPR036148">
    <property type="entry name" value="MmgE/PrpD_sf"/>
</dbReference>
<evidence type="ECO:0000256" key="2">
    <source>
        <dbReference type="PROSITE-ProRule" id="PRU00520"/>
    </source>
</evidence>
<dbReference type="PANTHER" id="PTHR16943:SF8">
    <property type="entry name" value="2-METHYLCITRATE DEHYDRATASE"/>
    <property type="match status" value="1"/>
</dbReference>
<protein>
    <recommendedName>
        <fullName evidence="2">acylphosphatase</fullName>
        <ecNumber evidence="2">3.6.1.7</ecNumber>
    </recommendedName>
</protein>
<comment type="caution">
    <text evidence="7">The sequence shown here is derived from an EMBL/GenBank/DDBJ whole genome shotgun (WGS) entry which is preliminary data.</text>
</comment>
<dbReference type="RefSeq" id="WP_161721726.1">
    <property type="nucleotide sequence ID" value="NZ_JAAAXI010000002.1"/>
</dbReference>
<gene>
    <name evidence="7" type="ORF">GR303_01980</name>
</gene>
<dbReference type="InterPro" id="IPR036046">
    <property type="entry name" value="Acylphosphatase-like_dom_sf"/>
</dbReference>
<dbReference type="Gene3D" id="1.10.4100.10">
    <property type="entry name" value="2-methylcitrate dehydratase PrpD"/>
    <property type="match status" value="1"/>
</dbReference>
<accession>A0ABW9YSP4</accession>
<sequence length="859" mass="93426">MKRPDNPLNEETGAESFVRAWFPSCEQTGRKKGSLLLTFLREHNKFYNIGPRSRRRILQDKFLLSAFLAGIGISAPVTRWIVVKNIAFSPQGQRIPTRDLVPLLSTGRWFVKARSGRGGKGAFLLDNGIIRKADGSTGAIGETNLLKLLKSHKSILVQDVVLQSEDYSVFSPSSLNTIRCLTYLTRSGEVQIVAATLRMGTGSSVVDNVSLGGIYCGIDLDSHRLIHAGLIDEGKNLGSKSFEKHPTSNVVLPGYKLNRLDDVFAICKSAHEALGGPMTVGWDVAMTDSGPCIIEGNASWTTTLHSLTDRSVKQRVSKLLLRDYKFLKPGYRAGQSHIKRKSLATVVFRVKGRVQGVGYRRWASRLAREKGLRGQAFNLDNGDVEVMLTGPLWLIEFAVFACMSGPRKAKVTGVEILSLLPLTQADEGRQAPARIVKPTRSAPSLPAKTSSLQTDDREIAAYIHDIRYEDIPAEVTERAKVLLLDSLGMIVLGSSYPVAVPITNIARETAGGQEAAIFRTDLRRSSQIAAFANAAYMQIQDLIDEDGIAIAAGASAHPGRIVIPTALAECERRKATGKDLLTALVIGYDVAGKIRGQSVGTKSSYCAAAAIAARLRGQSMAQISTAMRLAGYASQSQVGSRVPAHIAPYSRGLCARIGIEAAIAAGAGQEGPTLRYDPAVSSGLTERGLGTRFEVMSVYLKGDSTNLLTPEEVTLKFRSNGSPVLGQATAERIVQIVQKIEAAESLQELVDCLCMNPDNPTDLLKGDREASLSTRREALSTRAIKDTRLSFQRRYSKDFQDEAVRLALTSGRKYHEIAADLGVGRSTLRHWVSRRRAGEIEHPPAGRQDNIVAEQNLMR</sequence>
<dbReference type="SUPFAM" id="SSF46689">
    <property type="entry name" value="Homeodomain-like"/>
    <property type="match status" value="1"/>
</dbReference>
<comment type="catalytic activity">
    <reaction evidence="2">
        <text>an acyl phosphate + H2O = a carboxylate + phosphate + H(+)</text>
        <dbReference type="Rhea" id="RHEA:14965"/>
        <dbReference type="ChEBI" id="CHEBI:15377"/>
        <dbReference type="ChEBI" id="CHEBI:15378"/>
        <dbReference type="ChEBI" id="CHEBI:29067"/>
        <dbReference type="ChEBI" id="CHEBI:43474"/>
        <dbReference type="ChEBI" id="CHEBI:59918"/>
        <dbReference type="EC" id="3.6.1.7"/>
    </reaction>
</comment>
<dbReference type="Gene3D" id="1.10.10.60">
    <property type="entry name" value="Homeodomain-like"/>
    <property type="match status" value="1"/>
</dbReference>
<dbReference type="InterPro" id="IPR001792">
    <property type="entry name" value="Acylphosphatase-like_dom"/>
</dbReference>
<evidence type="ECO:0000256" key="3">
    <source>
        <dbReference type="RuleBase" id="RU004168"/>
    </source>
</evidence>
<feature type="region of interest" description="Disordered" evidence="4">
    <location>
        <begin position="839"/>
        <end position="859"/>
    </location>
</feature>
<comment type="similarity">
    <text evidence="1">Belongs to the PrpD family.</text>
</comment>
<keyword evidence="5" id="KW-0472">Membrane</keyword>
<comment type="similarity">
    <text evidence="3">Belongs to the acylphosphatase family.</text>
</comment>
<dbReference type="PANTHER" id="PTHR16943">
    <property type="entry name" value="2-METHYLCITRATE DEHYDRATASE-RELATED"/>
    <property type="match status" value="1"/>
</dbReference>
<keyword evidence="8" id="KW-1185">Reference proteome</keyword>
<dbReference type="Pfam" id="PF00708">
    <property type="entry name" value="Acylphosphatase"/>
    <property type="match status" value="1"/>
</dbReference>
<dbReference type="EMBL" id="JAAAXJ010000001">
    <property type="protein sequence ID" value="NBJ23129.1"/>
    <property type="molecule type" value="Genomic_DNA"/>
</dbReference>
<dbReference type="EC" id="3.6.1.7" evidence="2"/>
<dbReference type="InterPro" id="IPR042183">
    <property type="entry name" value="MmgE/PrpD_sf_1"/>
</dbReference>
<dbReference type="Proteomes" id="UP000818323">
    <property type="component" value="Unassembled WGS sequence"/>
</dbReference>
<feature type="transmembrane region" description="Helical" evidence="5">
    <location>
        <begin position="62"/>
        <end position="82"/>
    </location>
</feature>
<evidence type="ECO:0000256" key="4">
    <source>
        <dbReference type="SAM" id="MobiDB-lite"/>
    </source>
</evidence>
<reference evidence="7 8" key="1">
    <citation type="submission" date="2020-01" db="EMBL/GenBank/DDBJ databases">
        <title>Microvirga sp. nov., an arsenate reduction bacterium isolated from Tibet hotspring sediments.</title>
        <authorList>
            <person name="Yuan C.-G."/>
        </authorList>
    </citation>
    <scope>NUCLEOTIDE SEQUENCE [LARGE SCALE GENOMIC DNA]</scope>
    <source>
        <strain evidence="7 8">SYSU G3D203</strain>
    </source>
</reference>
<organism evidence="7 8">
    <name type="scientific">Microvirga arsenatis</name>
    <dbReference type="NCBI Taxonomy" id="2692265"/>
    <lineage>
        <taxon>Bacteria</taxon>
        <taxon>Pseudomonadati</taxon>
        <taxon>Pseudomonadota</taxon>
        <taxon>Alphaproteobacteria</taxon>
        <taxon>Hyphomicrobiales</taxon>
        <taxon>Methylobacteriaceae</taxon>
        <taxon>Microvirga</taxon>
    </lineage>
</organism>
<evidence type="ECO:0000256" key="5">
    <source>
        <dbReference type="SAM" id="Phobius"/>
    </source>
</evidence>
<keyword evidence="5" id="KW-1133">Transmembrane helix</keyword>
<evidence type="ECO:0000256" key="1">
    <source>
        <dbReference type="ARBA" id="ARBA00006174"/>
    </source>
</evidence>
<feature type="active site" evidence="2">
    <location>
        <position position="378"/>
    </location>
</feature>
<keyword evidence="5" id="KW-0812">Transmembrane</keyword>
<dbReference type="Pfam" id="PF14397">
    <property type="entry name" value="ATPgrasp_ST"/>
    <property type="match status" value="1"/>
</dbReference>
<dbReference type="InterPro" id="IPR005656">
    <property type="entry name" value="MmgE_PrpD"/>
</dbReference>
<dbReference type="InterPro" id="IPR002514">
    <property type="entry name" value="Transposase_8"/>
</dbReference>
<feature type="domain" description="Acylphosphatase-like" evidence="6">
    <location>
        <begin position="345"/>
        <end position="437"/>
    </location>
</feature>
<dbReference type="InterPro" id="IPR045336">
    <property type="entry name" value="MmgE_PrpD_N"/>
</dbReference>
<proteinExistence type="inferred from homology"/>
<dbReference type="SUPFAM" id="SSF103378">
    <property type="entry name" value="2-methylcitrate dehydratase PrpD"/>
    <property type="match status" value="2"/>
</dbReference>
<dbReference type="InterPro" id="IPR009057">
    <property type="entry name" value="Homeodomain-like_sf"/>
</dbReference>
<evidence type="ECO:0000313" key="8">
    <source>
        <dbReference type="Proteomes" id="UP000818323"/>
    </source>
</evidence>
<dbReference type="PROSITE" id="PS51160">
    <property type="entry name" value="ACYLPHOSPHATASE_3"/>
    <property type="match status" value="1"/>
</dbReference>
<name>A0ABW9YSP4_9HYPH</name>
<dbReference type="Pfam" id="PF01527">
    <property type="entry name" value="HTH_Tnp_1"/>
    <property type="match status" value="1"/>
</dbReference>
<dbReference type="SUPFAM" id="SSF54975">
    <property type="entry name" value="Acylphosphatase/BLUF domain-like"/>
    <property type="match status" value="1"/>
</dbReference>
<dbReference type="InterPro" id="IPR039523">
    <property type="entry name" value="RimK-rel_E_lig_ATP-grasp"/>
</dbReference>
<evidence type="ECO:0000259" key="6">
    <source>
        <dbReference type="PROSITE" id="PS51160"/>
    </source>
</evidence>
<feature type="active site" evidence="2">
    <location>
        <position position="360"/>
    </location>
</feature>
<keyword evidence="2" id="KW-0378">Hydrolase</keyword>
<dbReference type="Pfam" id="PF03972">
    <property type="entry name" value="MmgE_PrpD_N"/>
    <property type="match status" value="1"/>
</dbReference>